<organism evidence="2 3">
    <name type="scientific">Babesia caballi</name>
    <dbReference type="NCBI Taxonomy" id="5871"/>
    <lineage>
        <taxon>Eukaryota</taxon>
        <taxon>Sar</taxon>
        <taxon>Alveolata</taxon>
        <taxon>Apicomplexa</taxon>
        <taxon>Aconoidasida</taxon>
        <taxon>Piroplasmida</taxon>
        <taxon>Babesiidae</taxon>
        <taxon>Babesia</taxon>
    </lineage>
</organism>
<proteinExistence type="predicted"/>
<keyword evidence="3" id="KW-1185">Reference proteome</keyword>
<accession>A0AAV4LRH2</accession>
<keyword evidence="1" id="KW-0472">Membrane</keyword>
<feature type="transmembrane region" description="Helical" evidence="1">
    <location>
        <begin position="926"/>
        <end position="943"/>
    </location>
</feature>
<keyword evidence="1" id="KW-0812">Transmembrane</keyword>
<evidence type="ECO:0000256" key="1">
    <source>
        <dbReference type="SAM" id="Phobius"/>
    </source>
</evidence>
<gene>
    <name evidence="2" type="ORF">BcabD6B2_22770</name>
</gene>
<dbReference type="InterPro" id="IPR024751">
    <property type="entry name" value="VESA1"/>
</dbReference>
<reference evidence="2 3" key="1">
    <citation type="submission" date="2021-06" db="EMBL/GenBank/DDBJ databases">
        <title>Genome sequence of Babesia caballi.</title>
        <authorList>
            <person name="Yamagishi J."/>
            <person name="Kidaka T."/>
            <person name="Ochi A."/>
        </authorList>
    </citation>
    <scope>NUCLEOTIDE SEQUENCE [LARGE SCALE GENOMIC DNA]</scope>
    <source>
        <strain evidence="2">USDA-D6B2</strain>
    </source>
</reference>
<keyword evidence="1" id="KW-1133">Transmembrane helix</keyword>
<dbReference type="EMBL" id="BPLF01000002">
    <property type="protein sequence ID" value="GIX62842.1"/>
    <property type="molecule type" value="Genomic_DNA"/>
</dbReference>
<dbReference type="GeneID" id="94194323"/>
<comment type="caution">
    <text evidence="2">The sequence shown here is derived from an EMBL/GenBank/DDBJ whole genome shotgun (WGS) entry which is preliminary data.</text>
</comment>
<protein>
    <submittedName>
        <fullName evidence="2">Extracellular matrix-binding ebh</fullName>
    </submittedName>
</protein>
<dbReference type="Proteomes" id="UP001497744">
    <property type="component" value="Unassembled WGS sequence"/>
</dbReference>
<dbReference type="RefSeq" id="XP_067714911.1">
    <property type="nucleotide sequence ID" value="XM_067858810.1"/>
</dbReference>
<sequence length="985" mass="108117">MFEKLKGIVKSASIENHVGDNVDPLNQFWGQAFNGQGNNETSGVFSTLCQNVASLFGDNNINTSSLSEQNHLTLQNNDLKSKVTNQANTLTPSSFTNSTAKALAAGVKSGAYAFLAEIQTKTYTSFYKGAQNKDVNNVQCAKIFLSCLPLFYQAFTYIYWRCDSSGNGEWETQTFDGSKGHHLKYFMFAMNYEASYLNNRRGSDVLSGAMKTFADFKDGMNQAQTGATKRASAVTAAIRKIYTGAPADSNHKPTYPEFLGELQKRFPETLRQHTNKGNSLAALYYCALCYFKCQQQKNVTKAVKTPTTIREMLYYLAALPFSPNYDAFNTHVTEHFKKLSGESTAEYDATLMIPVADSGMSTEATERYGGNTLSAADIKDYLTETCMYSMSALGWLQGPGASQKDDEPWLHSLFSNSQFNLSYSSGQAIFNVLANCAYAVQFQLSFLFSTCANNGMKCGWQECRYGRGVNASGTSSLKSHICPGFKCQNFNCQHNGSGGTQCTHNQGGIGASCGKNGSTLSPLQAFLTDNLKGFSRSHLGTSDHLASCSANSMCHVPMGLQATHLRQNAGTGNHIYSAFYSFCGTSSSPLRQLSEKLSCLTKRTPRTLGDLFGFVWHLNGQLFQNTRPTLGDLIGKFDRAFNLGSSLRQTFTTDPYSVITTIWNHIAKLKYSNQSGSSTPSVLSRSLESMAPAIPLLYQLFMAKDEDSLPVVLFDLKQQCHKVEVQSTGRSGSSTILITHSINTGHKCSSTPAVLFSLQTSRCTTGPNCGGYLSPLTRSYGSTFGKSAAFASTYLSWVSYLADDFKERLEGLLIDFTNITCTDCTTQKGKQCTCTRGNHGGSQCSCDSVVSCSGVLPLFYEHGFNFFNVKSLSGKVGGNGDTKRTCAQFHSQLQTVTNGDPLYKLLIAVDKFLYAIRWEFFSKLSGFWTIYIGLILYTFFFLLDTLHLRSHLKLTASHTVPPIAMLGTGKAPELTKFTKLTYFIP</sequence>
<dbReference type="Pfam" id="PF12785">
    <property type="entry name" value="VESA1_N"/>
    <property type="match status" value="1"/>
</dbReference>
<evidence type="ECO:0000313" key="3">
    <source>
        <dbReference type="Proteomes" id="UP001497744"/>
    </source>
</evidence>
<name>A0AAV4LRH2_BABCB</name>
<evidence type="ECO:0000313" key="2">
    <source>
        <dbReference type="EMBL" id="GIX62842.1"/>
    </source>
</evidence>
<dbReference type="AlphaFoldDB" id="A0AAV4LRH2"/>